<dbReference type="InterPro" id="IPR000055">
    <property type="entry name" value="Restrct_endonuc_typeI_TRD"/>
</dbReference>
<dbReference type="Pfam" id="PF01420">
    <property type="entry name" value="Methylase_S"/>
    <property type="match status" value="2"/>
</dbReference>
<dbReference type="GO" id="GO:0004519">
    <property type="term" value="F:endonuclease activity"/>
    <property type="evidence" value="ECO:0007669"/>
    <property type="project" value="UniProtKB-KW"/>
</dbReference>
<dbReference type="CDD" id="cd17273">
    <property type="entry name" value="RMtype1_S_EcoJA69PI-TRD1-CR1_like"/>
    <property type="match status" value="1"/>
</dbReference>
<dbReference type="AlphaFoldDB" id="L0EIK9"/>
<evidence type="ECO:0000256" key="3">
    <source>
        <dbReference type="ARBA" id="ARBA00023125"/>
    </source>
</evidence>
<dbReference type="PANTHER" id="PTHR30408">
    <property type="entry name" value="TYPE-1 RESTRICTION ENZYME ECOKI SPECIFICITY PROTEIN"/>
    <property type="match status" value="1"/>
</dbReference>
<dbReference type="eggNOG" id="COG0732">
    <property type="taxonomic scope" value="Bacteria"/>
</dbReference>
<organism evidence="5 6">
    <name type="scientific">Thermobacillus composti (strain DSM 18247 / JCM 13945 / KWC4)</name>
    <dbReference type="NCBI Taxonomy" id="717605"/>
    <lineage>
        <taxon>Bacteria</taxon>
        <taxon>Bacillati</taxon>
        <taxon>Bacillota</taxon>
        <taxon>Bacilli</taxon>
        <taxon>Bacillales</taxon>
        <taxon>Paenibacillaceae</taxon>
        <taxon>Thermobacillus</taxon>
    </lineage>
</organism>
<keyword evidence="3" id="KW-0238">DNA-binding</keyword>
<comment type="similarity">
    <text evidence="1">Belongs to the type-I restriction system S methylase family.</text>
</comment>
<keyword evidence="5" id="KW-0255">Endonuclease</keyword>
<dbReference type="Proteomes" id="UP000010795">
    <property type="component" value="Chromosome"/>
</dbReference>
<evidence type="ECO:0000313" key="6">
    <source>
        <dbReference type="Proteomes" id="UP000010795"/>
    </source>
</evidence>
<dbReference type="STRING" id="717605.Theco_3408"/>
<dbReference type="RefSeq" id="WP_015256181.1">
    <property type="nucleotide sequence ID" value="NC_019897.1"/>
</dbReference>
<dbReference type="PANTHER" id="PTHR30408:SF13">
    <property type="entry name" value="TYPE I RESTRICTION ENZYME HINDI SPECIFICITY SUBUNIT"/>
    <property type="match status" value="1"/>
</dbReference>
<dbReference type="Gene3D" id="3.90.220.20">
    <property type="entry name" value="DNA methylase specificity domains"/>
    <property type="match status" value="2"/>
</dbReference>
<keyword evidence="5" id="KW-0378">Hydrolase</keyword>
<gene>
    <name evidence="5" type="ordered locus">Theco_3408</name>
</gene>
<dbReference type="REBASE" id="57930">
    <property type="entry name" value="S.TcoKWC4IV"/>
</dbReference>
<evidence type="ECO:0000313" key="5">
    <source>
        <dbReference type="EMBL" id="AGA59454.1"/>
    </source>
</evidence>
<dbReference type="EMBL" id="CP003255">
    <property type="protein sequence ID" value="AGA59454.1"/>
    <property type="molecule type" value="Genomic_DNA"/>
</dbReference>
<keyword evidence="2" id="KW-0680">Restriction system</keyword>
<evidence type="ECO:0000256" key="1">
    <source>
        <dbReference type="ARBA" id="ARBA00010923"/>
    </source>
</evidence>
<evidence type="ECO:0000256" key="2">
    <source>
        <dbReference type="ARBA" id="ARBA00022747"/>
    </source>
</evidence>
<dbReference type="KEGG" id="tco:Theco_3408"/>
<feature type="domain" description="Type I restriction modification DNA specificity" evidence="4">
    <location>
        <begin position="1"/>
        <end position="177"/>
    </location>
</feature>
<dbReference type="OrthoDB" id="9811611at2"/>
<sequence>MSKWEKVRLGDVAAVISGSTPRTNEPSYWDGDINWVTPAEIDDDTVFVYETQRKITEKAVLEGSMRLIPEGTVLLTSRAPIGKAAIAGTDMYCNQGFKNLLCSDEIHNKYLYWFLKGKSDYLNSLGRGATFKEISKAIVEDIQVPLPAKEVQIQIAREFDAVSELMALHKRQLEELDQLIKSVFYEMFGDPLRNEQGWEKRSISEISYINPNKSELGNLNDDTLVSFIPMNSVSENGEIDTSQTREYQEVKTGYTYFRENDVLFAKITPCMENGKGAVARNLCNGIGFGSTEFHVLRPIEDVTDSEWLYRLTSLPAFRTHAEKNMTGSAGQKRVPVSFFDKFSIGLPPFSLQQKYTRIVNQIESQNSLVKQSIDETQRLFDSLMSKYFDD</sequence>
<feature type="domain" description="Type I restriction modification DNA specificity" evidence="4">
    <location>
        <begin position="196"/>
        <end position="375"/>
    </location>
</feature>
<dbReference type="SUPFAM" id="SSF116734">
    <property type="entry name" value="DNA methylase specificity domain"/>
    <property type="match status" value="2"/>
</dbReference>
<proteinExistence type="inferred from homology"/>
<evidence type="ECO:0000259" key="4">
    <source>
        <dbReference type="Pfam" id="PF01420"/>
    </source>
</evidence>
<dbReference type="HOGENOM" id="CLU_021095_10_2_9"/>
<keyword evidence="5" id="KW-0540">Nuclease</keyword>
<dbReference type="GO" id="GO:0009307">
    <property type="term" value="P:DNA restriction-modification system"/>
    <property type="evidence" value="ECO:0007669"/>
    <property type="project" value="UniProtKB-KW"/>
</dbReference>
<dbReference type="GO" id="GO:0003677">
    <property type="term" value="F:DNA binding"/>
    <property type="evidence" value="ECO:0007669"/>
    <property type="project" value="UniProtKB-KW"/>
</dbReference>
<dbReference type="InterPro" id="IPR044946">
    <property type="entry name" value="Restrct_endonuc_typeI_TRD_sf"/>
</dbReference>
<name>L0EIK9_THECK</name>
<protein>
    <submittedName>
        <fullName evidence="5">Restriction endonuclease S subunit</fullName>
    </submittedName>
</protein>
<keyword evidence="6" id="KW-1185">Reference proteome</keyword>
<dbReference type="CDD" id="cd17260">
    <property type="entry name" value="RMtype1_S_EcoEI-TRD1-CR1_like"/>
    <property type="match status" value="1"/>
</dbReference>
<accession>L0EIK9</accession>
<dbReference type="InterPro" id="IPR052021">
    <property type="entry name" value="Type-I_RS_S_subunit"/>
</dbReference>
<reference evidence="6" key="1">
    <citation type="submission" date="2012-01" db="EMBL/GenBank/DDBJ databases">
        <title>Complete sequence of chromosome of Thermobacillus composti KWC4.</title>
        <authorList>
            <person name="Lucas S."/>
            <person name="Han J."/>
            <person name="Lapidus A."/>
            <person name="Cheng J.-F."/>
            <person name="Goodwin L."/>
            <person name="Pitluck S."/>
            <person name="Peters L."/>
            <person name="Ovchinnikova G."/>
            <person name="Teshima H."/>
            <person name="Detter J.C."/>
            <person name="Han C."/>
            <person name="Tapia R."/>
            <person name="Land M."/>
            <person name="Hauser L."/>
            <person name="Kyrpides N."/>
            <person name="Ivanova N."/>
            <person name="Pagani I."/>
            <person name="Anderson I."/>
            <person name="Woyke T."/>
        </authorList>
    </citation>
    <scope>NUCLEOTIDE SEQUENCE [LARGE SCALE GENOMIC DNA]</scope>
    <source>
        <strain evidence="6">DSM 18247 / JCM 13945 / KWC4</strain>
    </source>
</reference>